<reference evidence="5" key="1">
    <citation type="submission" date="2021-06" db="EMBL/GenBank/DDBJ databases">
        <title>Comparative genomics, transcriptomics and evolutionary studies reveal genomic signatures of adaptation to plant cell wall in hemibiotrophic fungi.</title>
        <authorList>
            <consortium name="DOE Joint Genome Institute"/>
            <person name="Baroncelli R."/>
            <person name="Diaz J.F."/>
            <person name="Benocci T."/>
            <person name="Peng M."/>
            <person name="Battaglia E."/>
            <person name="Haridas S."/>
            <person name="Andreopoulos W."/>
            <person name="Labutti K."/>
            <person name="Pangilinan J."/>
            <person name="Floch G.L."/>
            <person name="Makela M.R."/>
            <person name="Henrissat B."/>
            <person name="Grigoriev I.V."/>
            <person name="Crouch J.A."/>
            <person name="De Vries R.P."/>
            <person name="Sukno S.A."/>
            <person name="Thon M.R."/>
        </authorList>
    </citation>
    <scope>NUCLEOTIDE SEQUENCE</scope>
    <source>
        <strain evidence="5">MAFF235873</strain>
    </source>
</reference>
<evidence type="ECO:0000256" key="1">
    <source>
        <dbReference type="ARBA" id="ARBA00004123"/>
    </source>
</evidence>
<dbReference type="GO" id="GO:0006351">
    <property type="term" value="P:DNA-templated transcription"/>
    <property type="evidence" value="ECO:0007669"/>
    <property type="project" value="InterPro"/>
</dbReference>
<evidence type="ECO:0000256" key="3">
    <source>
        <dbReference type="SAM" id="MobiDB-lite"/>
    </source>
</evidence>
<keyword evidence="6" id="KW-1185">Reference proteome</keyword>
<comment type="caution">
    <text evidence="5">The sequence shown here is derived from an EMBL/GenBank/DDBJ whole genome shotgun (WGS) entry which is preliminary data.</text>
</comment>
<accession>A0AAD9HH88</accession>
<dbReference type="GO" id="GO:0005634">
    <property type="term" value="C:nucleus"/>
    <property type="evidence" value="ECO:0007669"/>
    <property type="project" value="UniProtKB-SubCell"/>
</dbReference>
<dbReference type="CDD" id="cd12148">
    <property type="entry name" value="fungal_TF_MHR"/>
    <property type="match status" value="1"/>
</dbReference>
<evidence type="ECO:0000259" key="4">
    <source>
        <dbReference type="SMART" id="SM00906"/>
    </source>
</evidence>
<feature type="domain" description="Xylanolytic transcriptional activator regulatory" evidence="4">
    <location>
        <begin position="162"/>
        <end position="236"/>
    </location>
</feature>
<dbReference type="Proteomes" id="UP001232148">
    <property type="component" value="Unassembled WGS sequence"/>
</dbReference>
<proteinExistence type="predicted"/>
<evidence type="ECO:0000313" key="6">
    <source>
        <dbReference type="Proteomes" id="UP001232148"/>
    </source>
</evidence>
<evidence type="ECO:0000256" key="2">
    <source>
        <dbReference type="ARBA" id="ARBA00023242"/>
    </source>
</evidence>
<organism evidence="5 6">
    <name type="scientific">Colletotrichum zoysiae</name>
    <dbReference type="NCBI Taxonomy" id="1216348"/>
    <lineage>
        <taxon>Eukaryota</taxon>
        <taxon>Fungi</taxon>
        <taxon>Dikarya</taxon>
        <taxon>Ascomycota</taxon>
        <taxon>Pezizomycotina</taxon>
        <taxon>Sordariomycetes</taxon>
        <taxon>Hypocreomycetidae</taxon>
        <taxon>Glomerellales</taxon>
        <taxon>Glomerellaceae</taxon>
        <taxon>Colletotrichum</taxon>
        <taxon>Colletotrichum graminicola species complex</taxon>
    </lineage>
</organism>
<dbReference type="Pfam" id="PF04082">
    <property type="entry name" value="Fungal_trans"/>
    <property type="match status" value="1"/>
</dbReference>
<name>A0AAD9HH88_9PEZI</name>
<dbReference type="PANTHER" id="PTHR31001">
    <property type="entry name" value="UNCHARACTERIZED TRANSCRIPTIONAL REGULATORY PROTEIN"/>
    <property type="match status" value="1"/>
</dbReference>
<gene>
    <name evidence="5" type="ORF">LX32DRAFT_591114</name>
</gene>
<evidence type="ECO:0000313" key="5">
    <source>
        <dbReference type="EMBL" id="KAK2028277.1"/>
    </source>
</evidence>
<protein>
    <submittedName>
        <fullName evidence="5">Fungal-specific transcription factor domain-containing protein</fullName>
    </submittedName>
</protein>
<dbReference type="InterPro" id="IPR050613">
    <property type="entry name" value="Sec_Metabolite_Reg"/>
</dbReference>
<feature type="region of interest" description="Disordered" evidence="3">
    <location>
        <begin position="474"/>
        <end position="527"/>
    </location>
</feature>
<feature type="compositionally biased region" description="Basic and acidic residues" evidence="3">
    <location>
        <begin position="500"/>
        <end position="513"/>
    </location>
</feature>
<feature type="compositionally biased region" description="Polar residues" evidence="3">
    <location>
        <begin position="515"/>
        <end position="524"/>
    </location>
</feature>
<dbReference type="SMART" id="SM00906">
    <property type="entry name" value="Fungal_trans"/>
    <property type="match status" value="1"/>
</dbReference>
<dbReference type="EMBL" id="MU842881">
    <property type="protein sequence ID" value="KAK2028277.1"/>
    <property type="molecule type" value="Genomic_DNA"/>
</dbReference>
<comment type="subcellular location">
    <subcellularLocation>
        <location evidence="1">Nucleus</location>
    </subcellularLocation>
</comment>
<dbReference type="GO" id="GO:0008270">
    <property type="term" value="F:zinc ion binding"/>
    <property type="evidence" value="ECO:0007669"/>
    <property type="project" value="InterPro"/>
</dbReference>
<dbReference type="InterPro" id="IPR007219">
    <property type="entry name" value="XnlR_reg_dom"/>
</dbReference>
<dbReference type="AlphaFoldDB" id="A0AAD9HH88"/>
<sequence length="575" mass="64904">MEEKEPKPPLNGRLLPELPLSNINLIFGRQRFDSPSMLHPSAVQSFRLWQVFTSNVHPLTKVLHGPSVQEELLRSLAEPSSTDGPTEALIFSIYLIAVVSLTDVECRNLLGETREKHVARYRHAAEAALSRVDFLRSTELKVLQALTLYLFSLRQLCDQDILWLLTGLAARMGQRMGMHRESSLRNLSPFEAELRRRVWWQIVILDGRATQLTGDALGTESRLCGNTNPPTGVNDGDLVPSMSSLPQPPYVPTEMVFCSVRIEIAVWMIRHDCLLGQETTPRDRTKLLRSIDELESLLEERYLRHINSDIPLNLLTIHLARSTVCQLRLSVYHPIHHPEKAASCMSPEQLDLLLENSLEVVRHDIAAHTTRSLQRFTWHVSNFFPFEAFILLINTLSRIPASPVADAAWSVIDQVFENHPRFASDTGDPLYWALGSIMIKAWDRRVSAARAGSLEPLAEPPCVRELVRRRAALRRCSQSSQETPTAANSTGLTKPQGPQRSKDMPGYDGRRVEASQPQPLQGDSATVGATDDQIFCITDDMELDWGFWQELLDRNAQSGRDAEETYSFPFFMSES</sequence>
<keyword evidence="2" id="KW-0539">Nucleus</keyword>
<dbReference type="GO" id="GO:0003677">
    <property type="term" value="F:DNA binding"/>
    <property type="evidence" value="ECO:0007669"/>
    <property type="project" value="InterPro"/>
</dbReference>
<dbReference type="PANTHER" id="PTHR31001:SF85">
    <property type="entry name" value="ZN(II)2CYS6 TRANSCRIPTION FACTOR (EUROFUNG)"/>
    <property type="match status" value="1"/>
</dbReference>
<feature type="compositionally biased region" description="Polar residues" evidence="3">
    <location>
        <begin position="477"/>
        <end position="499"/>
    </location>
</feature>